<organism evidence="1 2">
    <name type="scientific">Mycena chlorophos</name>
    <name type="common">Agaric fungus</name>
    <name type="synonym">Agaricus chlorophos</name>
    <dbReference type="NCBI Taxonomy" id="658473"/>
    <lineage>
        <taxon>Eukaryota</taxon>
        <taxon>Fungi</taxon>
        <taxon>Dikarya</taxon>
        <taxon>Basidiomycota</taxon>
        <taxon>Agaricomycotina</taxon>
        <taxon>Agaricomycetes</taxon>
        <taxon>Agaricomycetidae</taxon>
        <taxon>Agaricales</taxon>
        <taxon>Marasmiineae</taxon>
        <taxon>Mycenaceae</taxon>
        <taxon>Mycena</taxon>
    </lineage>
</organism>
<sequence>MLAHPLDRLQPRNPVLRELLQRRAELCPMQLQLVHRPNPQRRERRERSADAIHQRPAILAKVVGGLDHGRARVGTVTKEAGDLSRGFGWLVRGRVVIVFRKNTSRSPSRRLPR</sequence>
<keyword evidence="2" id="KW-1185">Reference proteome</keyword>
<evidence type="ECO:0000313" key="2">
    <source>
        <dbReference type="Proteomes" id="UP000815677"/>
    </source>
</evidence>
<evidence type="ECO:0000313" key="1">
    <source>
        <dbReference type="EMBL" id="GAT47452.1"/>
    </source>
</evidence>
<dbReference type="Proteomes" id="UP000815677">
    <property type="component" value="Unassembled WGS sequence"/>
</dbReference>
<accession>A0ABQ0LA86</accession>
<proteinExistence type="predicted"/>
<reference evidence="1" key="1">
    <citation type="submission" date="2014-09" db="EMBL/GenBank/DDBJ databases">
        <title>Genome sequence of the luminous mushroom Mycena chlorophos for searching fungal bioluminescence genes.</title>
        <authorList>
            <person name="Tanaka Y."/>
            <person name="Kasuga D."/>
            <person name="Oba Y."/>
            <person name="Hase S."/>
            <person name="Sato K."/>
            <person name="Oba Y."/>
            <person name="Sakakibara Y."/>
        </authorList>
    </citation>
    <scope>NUCLEOTIDE SEQUENCE</scope>
</reference>
<gene>
    <name evidence="1" type="ORF">MCHLO_04913</name>
</gene>
<protein>
    <submittedName>
        <fullName evidence="1">Uncharacterized protein</fullName>
    </submittedName>
</protein>
<dbReference type="EMBL" id="DF843529">
    <property type="protein sequence ID" value="GAT47452.1"/>
    <property type="molecule type" value="Genomic_DNA"/>
</dbReference>
<name>A0ABQ0LA86_MYCCL</name>